<comment type="pathway">
    <text evidence="1">Cofactor biosynthesis; riboflavin biosynthesis; riboflavin from 2-hydroxy-3-oxobutyl phosphate and 5-amino-6-(D-ribitylamino)uracil: step 1/2.</text>
</comment>
<evidence type="ECO:0000313" key="7">
    <source>
        <dbReference type="EMBL" id="MBP2290268.1"/>
    </source>
</evidence>
<reference evidence="7 8" key="1">
    <citation type="submission" date="2021-03" db="EMBL/GenBank/DDBJ databases">
        <title>Genomic Encyclopedia of Type Strains, Phase III (KMG-III): the genomes of soil and plant-associated and newly described type strains.</title>
        <authorList>
            <person name="Whitman W."/>
        </authorList>
    </citation>
    <scope>NUCLEOTIDE SEQUENCE [LARGE SCALE GENOMIC DNA]</scope>
    <source>
        <strain evidence="7 8">IMMIB AFH-6</strain>
    </source>
</reference>
<dbReference type="GO" id="GO:0000906">
    <property type="term" value="F:6,7-dimethyl-8-ribityllumazine synthase activity"/>
    <property type="evidence" value="ECO:0007669"/>
    <property type="project" value="UniProtKB-EC"/>
</dbReference>
<keyword evidence="4" id="KW-0686">Riboflavin biosynthesis</keyword>
<keyword evidence="8" id="KW-1185">Reference proteome</keyword>
<evidence type="ECO:0000256" key="2">
    <source>
        <dbReference type="ARBA" id="ARBA00007424"/>
    </source>
</evidence>
<gene>
    <name evidence="7" type="ORF">J2851_000005</name>
</gene>
<evidence type="ECO:0000256" key="5">
    <source>
        <dbReference type="ARBA" id="ARBA00022679"/>
    </source>
</evidence>
<comment type="catalytic activity">
    <reaction evidence="6">
        <text>(2S)-2-hydroxy-3-oxobutyl phosphate + 5-amino-6-(D-ribitylamino)uracil = 6,7-dimethyl-8-(1-D-ribityl)lumazine + phosphate + 2 H2O + H(+)</text>
        <dbReference type="Rhea" id="RHEA:26152"/>
        <dbReference type="ChEBI" id="CHEBI:15377"/>
        <dbReference type="ChEBI" id="CHEBI:15378"/>
        <dbReference type="ChEBI" id="CHEBI:15934"/>
        <dbReference type="ChEBI" id="CHEBI:43474"/>
        <dbReference type="ChEBI" id="CHEBI:58201"/>
        <dbReference type="ChEBI" id="CHEBI:58830"/>
        <dbReference type="EC" id="2.5.1.78"/>
    </reaction>
</comment>
<accession>A0ABS4SCH3</accession>
<dbReference type="EC" id="2.5.1.78" evidence="3"/>
<sequence>MAQIGLVLGRFHRQEAEDMLAEARDVAARLGLQIAAETWVPGSMETPLAVKRLLRRPEVAGVAALGIIERGETSHGLVMGHAVIKSLIDLQLEFMKPVGVGILGPDIHPSQIPSRVRPYAAAAVEAIATMLTE</sequence>
<organism evidence="7 8">
    <name type="scientific">Azospirillum rugosum</name>
    <dbReference type="NCBI Taxonomy" id="416170"/>
    <lineage>
        <taxon>Bacteria</taxon>
        <taxon>Pseudomonadati</taxon>
        <taxon>Pseudomonadota</taxon>
        <taxon>Alphaproteobacteria</taxon>
        <taxon>Rhodospirillales</taxon>
        <taxon>Azospirillaceae</taxon>
        <taxon>Azospirillum</taxon>
    </lineage>
</organism>
<dbReference type="PANTHER" id="PTHR21058:SF0">
    <property type="entry name" value="6,7-DIMETHYL-8-RIBITYLLUMAZINE SYNTHASE"/>
    <property type="match status" value="1"/>
</dbReference>
<dbReference type="InterPro" id="IPR036467">
    <property type="entry name" value="LS/RS_sf"/>
</dbReference>
<dbReference type="InterPro" id="IPR002180">
    <property type="entry name" value="LS/RS"/>
</dbReference>
<evidence type="ECO:0000256" key="1">
    <source>
        <dbReference type="ARBA" id="ARBA00004917"/>
    </source>
</evidence>
<dbReference type="RefSeq" id="WP_209762069.1">
    <property type="nucleotide sequence ID" value="NZ_JAGINP010000001.1"/>
</dbReference>
<proteinExistence type="inferred from homology"/>
<keyword evidence="5 7" id="KW-0808">Transferase</keyword>
<evidence type="ECO:0000256" key="3">
    <source>
        <dbReference type="ARBA" id="ARBA00012664"/>
    </source>
</evidence>
<dbReference type="Proteomes" id="UP000781958">
    <property type="component" value="Unassembled WGS sequence"/>
</dbReference>
<protein>
    <recommendedName>
        <fullName evidence="3">6,7-dimethyl-8-ribityllumazine synthase</fullName>
        <ecNumber evidence="3">2.5.1.78</ecNumber>
    </recommendedName>
</protein>
<evidence type="ECO:0000256" key="6">
    <source>
        <dbReference type="ARBA" id="ARBA00048785"/>
    </source>
</evidence>
<dbReference type="EMBL" id="JAGINP010000001">
    <property type="protein sequence ID" value="MBP2290268.1"/>
    <property type="molecule type" value="Genomic_DNA"/>
</dbReference>
<dbReference type="Pfam" id="PF00885">
    <property type="entry name" value="DMRL_synthase"/>
    <property type="match status" value="1"/>
</dbReference>
<evidence type="ECO:0000256" key="4">
    <source>
        <dbReference type="ARBA" id="ARBA00022619"/>
    </source>
</evidence>
<evidence type="ECO:0000313" key="8">
    <source>
        <dbReference type="Proteomes" id="UP000781958"/>
    </source>
</evidence>
<dbReference type="SUPFAM" id="SSF52121">
    <property type="entry name" value="Lumazine synthase"/>
    <property type="match status" value="1"/>
</dbReference>
<name>A0ABS4SCH3_9PROT</name>
<comment type="caution">
    <text evidence="7">The sequence shown here is derived from an EMBL/GenBank/DDBJ whole genome shotgun (WGS) entry which is preliminary data.</text>
</comment>
<dbReference type="PANTHER" id="PTHR21058">
    <property type="entry name" value="6,7-DIMETHYL-8-RIBITYLLUMAZINE SYNTHASE DMRL SYNTHASE LUMAZINE SYNTHASE"/>
    <property type="match status" value="1"/>
</dbReference>
<comment type="similarity">
    <text evidence="2">Belongs to the DMRL synthase family.</text>
</comment>
<dbReference type="InterPro" id="IPR034964">
    <property type="entry name" value="LS"/>
</dbReference>
<dbReference type="Gene3D" id="3.40.50.960">
    <property type="entry name" value="Lumazine/riboflavin synthase"/>
    <property type="match status" value="1"/>
</dbReference>